<evidence type="ECO:0000313" key="1">
    <source>
        <dbReference type="EMBL" id="OQP44208.1"/>
    </source>
</evidence>
<organism evidence="1 2">
    <name type="scientific">Niastella koreensis</name>
    <dbReference type="NCBI Taxonomy" id="354356"/>
    <lineage>
        <taxon>Bacteria</taxon>
        <taxon>Pseudomonadati</taxon>
        <taxon>Bacteroidota</taxon>
        <taxon>Chitinophagia</taxon>
        <taxon>Chitinophagales</taxon>
        <taxon>Chitinophagaceae</taxon>
        <taxon>Niastella</taxon>
    </lineage>
</organism>
<sequence length="178" mass="21175">MYTNFVQLFIKLVRQNKKLAGVLYTIETKQLIRADLANVWAFMSNPRNLARLTPPYLGFEVLSKENNDRMYPGQIIEYYVKPLLNIKLHWVTEITHVQDESYFVDEQRFGPYAFWHHKHFLRETAGGVEMHDLVHYKLPLALLGKLANEAFVKKQLKRIFDFRYQQIEILFNGKKELI</sequence>
<evidence type="ECO:0000313" key="2">
    <source>
        <dbReference type="Proteomes" id="UP000192277"/>
    </source>
</evidence>
<dbReference type="CDD" id="cd07820">
    <property type="entry name" value="SRPBCC_3"/>
    <property type="match status" value="1"/>
</dbReference>
<reference evidence="1 2" key="1">
    <citation type="submission" date="2016-04" db="EMBL/GenBank/DDBJ databases">
        <authorList>
            <person name="Chen L."/>
            <person name="Zhuang W."/>
            <person name="Wang G."/>
        </authorList>
    </citation>
    <scope>NUCLEOTIDE SEQUENCE [LARGE SCALE GENOMIC DNA]</scope>
    <source>
        <strain evidence="2">GR20</strain>
    </source>
</reference>
<gene>
    <name evidence="1" type="ORF">A4D02_35620</name>
</gene>
<accession>A0ABX3NTN8</accession>
<proteinExistence type="predicted"/>
<dbReference type="InterPro" id="IPR023393">
    <property type="entry name" value="START-like_dom_sf"/>
</dbReference>
<keyword evidence="2" id="KW-1185">Reference proteome</keyword>
<protein>
    <recommendedName>
        <fullName evidence="3">Cyclase/dehydrase</fullName>
    </recommendedName>
</protein>
<name>A0ABX3NTN8_9BACT</name>
<dbReference type="Gene3D" id="3.30.530.20">
    <property type="match status" value="1"/>
</dbReference>
<dbReference type="SUPFAM" id="SSF55961">
    <property type="entry name" value="Bet v1-like"/>
    <property type="match status" value="1"/>
</dbReference>
<evidence type="ECO:0008006" key="3">
    <source>
        <dbReference type="Google" id="ProtNLM"/>
    </source>
</evidence>
<comment type="caution">
    <text evidence="1">The sequence shown here is derived from an EMBL/GenBank/DDBJ whole genome shotgun (WGS) entry which is preliminary data.</text>
</comment>
<dbReference type="EMBL" id="LWBO01000030">
    <property type="protein sequence ID" value="OQP44208.1"/>
    <property type="molecule type" value="Genomic_DNA"/>
</dbReference>
<dbReference type="Proteomes" id="UP000192277">
    <property type="component" value="Unassembled WGS sequence"/>
</dbReference>